<keyword evidence="3" id="KW-1185">Reference proteome</keyword>
<reference evidence="2" key="2">
    <citation type="journal article" date="2024" name="Plant">
        <title>Genomic evolution and insights into agronomic trait innovations of Sesamum species.</title>
        <authorList>
            <person name="Miao H."/>
            <person name="Wang L."/>
            <person name="Qu L."/>
            <person name="Liu H."/>
            <person name="Sun Y."/>
            <person name="Le M."/>
            <person name="Wang Q."/>
            <person name="Wei S."/>
            <person name="Zheng Y."/>
            <person name="Lin W."/>
            <person name="Duan Y."/>
            <person name="Cao H."/>
            <person name="Xiong S."/>
            <person name="Wang X."/>
            <person name="Wei L."/>
            <person name="Li C."/>
            <person name="Ma Q."/>
            <person name="Ju M."/>
            <person name="Zhao R."/>
            <person name="Li G."/>
            <person name="Mu C."/>
            <person name="Tian Q."/>
            <person name="Mei H."/>
            <person name="Zhang T."/>
            <person name="Gao T."/>
            <person name="Zhang H."/>
        </authorList>
    </citation>
    <scope>NUCLEOTIDE SEQUENCE</scope>
    <source>
        <strain evidence="2">3651</strain>
    </source>
</reference>
<feature type="compositionally biased region" description="Acidic residues" evidence="1">
    <location>
        <begin position="95"/>
        <end position="133"/>
    </location>
</feature>
<dbReference type="AlphaFoldDB" id="A0AAE1XL92"/>
<protein>
    <submittedName>
        <fullName evidence="2">Uncharacterized protein</fullName>
    </submittedName>
</protein>
<name>A0AAE1XL92_9LAMI</name>
<feature type="region of interest" description="Disordered" evidence="1">
    <location>
        <begin position="85"/>
        <end position="133"/>
    </location>
</feature>
<accession>A0AAE1XL92</accession>
<sequence>MELDIIRDRDFPQWLLAHVSKFNVPLVKGQGENVEPSVENAFQEGEASNPQSISVAIDLDEVNIVLDEEAEEVDSDEFEALQYTMGSNPARMGAEEQDEEEEFEEIESEEDDDEDHDSSDSDIDKDDDMKIDD</sequence>
<reference evidence="2" key="1">
    <citation type="submission" date="2020-06" db="EMBL/GenBank/DDBJ databases">
        <authorList>
            <person name="Li T."/>
            <person name="Hu X."/>
            <person name="Zhang T."/>
            <person name="Song X."/>
            <person name="Zhang H."/>
            <person name="Dai N."/>
            <person name="Sheng W."/>
            <person name="Hou X."/>
            <person name="Wei L."/>
        </authorList>
    </citation>
    <scope>NUCLEOTIDE SEQUENCE</scope>
    <source>
        <strain evidence="2">3651</strain>
        <tissue evidence="2">Leaf</tissue>
    </source>
</reference>
<proteinExistence type="predicted"/>
<comment type="caution">
    <text evidence="2">The sequence shown here is derived from an EMBL/GenBank/DDBJ whole genome shotgun (WGS) entry which is preliminary data.</text>
</comment>
<organism evidence="2 3">
    <name type="scientific">Sesamum alatum</name>
    <dbReference type="NCBI Taxonomy" id="300844"/>
    <lineage>
        <taxon>Eukaryota</taxon>
        <taxon>Viridiplantae</taxon>
        <taxon>Streptophyta</taxon>
        <taxon>Embryophyta</taxon>
        <taxon>Tracheophyta</taxon>
        <taxon>Spermatophyta</taxon>
        <taxon>Magnoliopsida</taxon>
        <taxon>eudicotyledons</taxon>
        <taxon>Gunneridae</taxon>
        <taxon>Pentapetalae</taxon>
        <taxon>asterids</taxon>
        <taxon>lamiids</taxon>
        <taxon>Lamiales</taxon>
        <taxon>Pedaliaceae</taxon>
        <taxon>Sesamum</taxon>
    </lineage>
</organism>
<evidence type="ECO:0000313" key="3">
    <source>
        <dbReference type="Proteomes" id="UP001293254"/>
    </source>
</evidence>
<gene>
    <name evidence="2" type="ORF">Salat_2762800</name>
</gene>
<dbReference type="Proteomes" id="UP001293254">
    <property type="component" value="Unassembled WGS sequence"/>
</dbReference>
<evidence type="ECO:0000313" key="2">
    <source>
        <dbReference type="EMBL" id="KAK4413502.1"/>
    </source>
</evidence>
<evidence type="ECO:0000256" key="1">
    <source>
        <dbReference type="SAM" id="MobiDB-lite"/>
    </source>
</evidence>
<dbReference type="EMBL" id="JACGWO010000012">
    <property type="protein sequence ID" value="KAK4413502.1"/>
    <property type="molecule type" value="Genomic_DNA"/>
</dbReference>